<sequence>MERVGRLWFLSSCSSLRNHFRLASLSASASASASPPWHHLTRSVSSLVAKAVATPSIHVSPDFSGAHDDAVEKLGFQKVSEEFIGECKSRSTVLRSATAHHRRGAVTITDPHLSNALPHHTAPPSFHFHRTFFSLSPSTNRAGSATCYKPPLMVGGIRSFCEDTTHFPVITDPDVLYVFKDIMAASWDELPDAVISDAKKALAKNTEDKAGQEALANLFRAAEAAEEFGGILVSLRMAIDDSVGLSGENVKPIPDEFANALQVVYKRYTEYLDAFGPEEVCLRKKVETELGTKMIHLKMRCSSLGSEWGKVTVLGTSGLSGSYVEQRAS</sequence>
<reference evidence="1 2" key="1">
    <citation type="submission" date="2024-01" db="EMBL/GenBank/DDBJ databases">
        <title>Genome assemblies of Stephania.</title>
        <authorList>
            <person name="Yang L."/>
        </authorList>
    </citation>
    <scope>NUCLEOTIDE SEQUENCE [LARGE SCALE GENOMIC DNA]</scope>
    <source>
        <strain evidence="1">JXDWG</strain>
        <tissue evidence="1">Leaf</tissue>
    </source>
</reference>
<dbReference type="GO" id="GO:0006099">
    <property type="term" value="P:tricarboxylic acid cycle"/>
    <property type="evidence" value="ECO:0007669"/>
    <property type="project" value="InterPro"/>
</dbReference>
<dbReference type="PANTHER" id="PTHR36139">
    <property type="entry name" value="SUCCINATE DEHYDROGENASE SUBUNIT 5, MITOCHONDRIAL"/>
    <property type="match status" value="1"/>
</dbReference>
<dbReference type="GO" id="GO:0045273">
    <property type="term" value="C:respiratory chain complex II (succinate dehydrogenase)"/>
    <property type="evidence" value="ECO:0007669"/>
    <property type="project" value="InterPro"/>
</dbReference>
<dbReference type="PANTHER" id="PTHR36139:SF1">
    <property type="entry name" value="SUCCINATE DEHYDROGENASE SUBUNIT 5, MITOCHONDRIAL"/>
    <property type="match status" value="1"/>
</dbReference>
<dbReference type="InterPro" id="IPR025397">
    <property type="entry name" value="SDH5"/>
</dbReference>
<evidence type="ECO:0008006" key="3">
    <source>
        <dbReference type="Google" id="ProtNLM"/>
    </source>
</evidence>
<dbReference type="Proteomes" id="UP001419268">
    <property type="component" value="Unassembled WGS sequence"/>
</dbReference>
<dbReference type="EMBL" id="JBBNAG010000001">
    <property type="protein sequence ID" value="KAK9166466.1"/>
    <property type="molecule type" value="Genomic_DNA"/>
</dbReference>
<evidence type="ECO:0000313" key="1">
    <source>
        <dbReference type="EMBL" id="KAK9166466.1"/>
    </source>
</evidence>
<dbReference type="AlphaFoldDB" id="A0AAP0Q7Z1"/>
<dbReference type="Pfam" id="PF14290">
    <property type="entry name" value="SDH5_plant"/>
    <property type="match status" value="1"/>
</dbReference>
<organism evidence="1 2">
    <name type="scientific">Stephania cephalantha</name>
    <dbReference type="NCBI Taxonomy" id="152367"/>
    <lineage>
        <taxon>Eukaryota</taxon>
        <taxon>Viridiplantae</taxon>
        <taxon>Streptophyta</taxon>
        <taxon>Embryophyta</taxon>
        <taxon>Tracheophyta</taxon>
        <taxon>Spermatophyta</taxon>
        <taxon>Magnoliopsida</taxon>
        <taxon>Ranunculales</taxon>
        <taxon>Menispermaceae</taxon>
        <taxon>Menispermoideae</taxon>
        <taxon>Cissampelideae</taxon>
        <taxon>Stephania</taxon>
    </lineage>
</organism>
<evidence type="ECO:0000313" key="2">
    <source>
        <dbReference type="Proteomes" id="UP001419268"/>
    </source>
</evidence>
<gene>
    <name evidence="1" type="ORF">Scep_001657</name>
</gene>
<name>A0AAP0Q7Z1_9MAGN</name>
<proteinExistence type="predicted"/>
<comment type="caution">
    <text evidence="1">The sequence shown here is derived from an EMBL/GenBank/DDBJ whole genome shotgun (WGS) entry which is preliminary data.</text>
</comment>
<keyword evidence="2" id="KW-1185">Reference proteome</keyword>
<protein>
    <recommendedName>
        <fullName evidence="3">Succinate dehydrogenase subunit 5, mitochondrial</fullName>
    </recommendedName>
</protein>
<accession>A0AAP0Q7Z1</accession>